<reference evidence="1 2" key="2">
    <citation type="submission" date="2023-10" db="EMBL/GenBank/DDBJ databases">
        <authorList>
            <person name="Choi B."/>
        </authorList>
    </citation>
    <scope>NUCLEOTIDE SEQUENCE [LARGE SCALE GENOMIC DNA]</scope>
    <source>
        <strain evidence="1 2">UMB0023</strain>
    </source>
</reference>
<keyword evidence="2" id="KW-1185">Reference proteome</keyword>
<dbReference type="EMBL" id="CP136962">
    <property type="protein sequence ID" value="WOS98730.1"/>
    <property type="molecule type" value="Genomic_DNA"/>
</dbReference>
<gene>
    <name evidence="1" type="ORF">CYJ98_003465</name>
</gene>
<dbReference type="RefSeq" id="WP_244169026.1">
    <property type="nucleotide sequence ID" value="NZ_CP136962.1"/>
</dbReference>
<dbReference type="Proteomes" id="UP000234781">
    <property type="component" value="Chromosome"/>
</dbReference>
<accession>A0AAF0YNN6</accession>
<evidence type="ECO:0000313" key="2">
    <source>
        <dbReference type="Proteomes" id="UP000234781"/>
    </source>
</evidence>
<proteinExistence type="predicted"/>
<dbReference type="AlphaFoldDB" id="A0AAF0YNN6"/>
<reference evidence="2" key="1">
    <citation type="submission" date="2017-12" db="EMBL/GenBank/DDBJ databases">
        <title>Phylogenetic diversity of female urinary microbiome.</title>
        <authorList>
            <person name="Thomas-White K."/>
            <person name="Wolfe A.J."/>
        </authorList>
    </citation>
    <scope>NUCLEOTIDE SEQUENCE [LARGE SCALE GENOMIC DNA]</scope>
    <source>
        <strain evidence="2">UMB0023</strain>
    </source>
</reference>
<protein>
    <submittedName>
        <fullName evidence="1">Uncharacterized protein</fullName>
    </submittedName>
</protein>
<sequence length="125" mass="14868">MFTFQIKENFFDLIEEFLNLLNQRDFKQLEIKFQLNKNVYDEILEELDYENISDKKLSLAPKEIAVTAQNDNRAIFEIYKMNNTEEIIGIESCLYADNEETDLTLEGSIHKKDDKYIFIYHGIRA</sequence>
<name>A0AAF0YNN6_NEIPE</name>
<organism evidence="1 2">
    <name type="scientific">Neisseria perflava</name>
    <dbReference type="NCBI Taxonomy" id="33053"/>
    <lineage>
        <taxon>Bacteria</taxon>
        <taxon>Pseudomonadati</taxon>
        <taxon>Pseudomonadota</taxon>
        <taxon>Betaproteobacteria</taxon>
        <taxon>Neisseriales</taxon>
        <taxon>Neisseriaceae</taxon>
        <taxon>Neisseria</taxon>
    </lineage>
</organism>
<evidence type="ECO:0000313" key="1">
    <source>
        <dbReference type="EMBL" id="WOS98730.1"/>
    </source>
</evidence>